<evidence type="ECO:0000256" key="8">
    <source>
        <dbReference type="SAM" id="MobiDB-lite"/>
    </source>
</evidence>
<dbReference type="Gene3D" id="1.20.5.3310">
    <property type="match status" value="1"/>
</dbReference>
<dbReference type="GO" id="GO:0016020">
    <property type="term" value="C:membrane"/>
    <property type="evidence" value="ECO:0007669"/>
    <property type="project" value="UniProtKB-ARBA"/>
</dbReference>
<evidence type="ECO:0000256" key="2">
    <source>
        <dbReference type="ARBA" id="ARBA00022448"/>
    </source>
</evidence>
<evidence type="ECO:0008006" key="12">
    <source>
        <dbReference type="Google" id="ProtNLM"/>
    </source>
</evidence>
<evidence type="ECO:0000256" key="3">
    <source>
        <dbReference type="ARBA" id="ARBA00022692"/>
    </source>
</evidence>
<keyword evidence="4" id="KW-0653">Protein transport</keyword>
<dbReference type="Proteomes" id="UP001431656">
    <property type="component" value="Chromosome"/>
</dbReference>
<dbReference type="NCBIfam" id="NF002375">
    <property type="entry name" value="PRK01371.1-2"/>
    <property type="match status" value="1"/>
</dbReference>
<evidence type="ECO:0000313" key="11">
    <source>
        <dbReference type="Proteomes" id="UP001431656"/>
    </source>
</evidence>
<dbReference type="Pfam" id="PF02416">
    <property type="entry name" value="TatA_B_E"/>
    <property type="match status" value="1"/>
</dbReference>
<feature type="region of interest" description="Disordered" evidence="8">
    <location>
        <begin position="110"/>
        <end position="152"/>
    </location>
</feature>
<evidence type="ECO:0000256" key="6">
    <source>
        <dbReference type="ARBA" id="ARBA00023010"/>
    </source>
</evidence>
<dbReference type="InterPro" id="IPR003369">
    <property type="entry name" value="TatA/B/E"/>
</dbReference>
<sequence>MIPHEIFGIGASELVLLLVLGVIMFGPEKLPEISRKAARVVHVVRVLANQAMGSLREELGPEYKDLQLADLNPKTLVRKTLLADIEDDIEDIKRELDGVRADLTGAASDVNHELGAKNSPTAGSSSGTGAVAAAAAHPEPHQMVVPWDDEAT</sequence>
<gene>
    <name evidence="10" type="ORF">brsh051_06350</name>
</gene>
<evidence type="ECO:0000256" key="9">
    <source>
        <dbReference type="SAM" id="Phobius"/>
    </source>
</evidence>
<keyword evidence="5 9" id="KW-1133">Transmembrane helix</keyword>
<protein>
    <recommendedName>
        <fullName evidence="12">Sec-independent protein translocase protein TatB</fullName>
    </recommendedName>
</protein>
<dbReference type="RefSeq" id="WP_286267500.1">
    <property type="nucleotide sequence ID" value="NZ_AP028056.1"/>
</dbReference>
<dbReference type="PRINTS" id="PR01506">
    <property type="entry name" value="TATBPROTEIN"/>
</dbReference>
<keyword evidence="3 9" id="KW-0812">Transmembrane</keyword>
<reference evidence="10" key="1">
    <citation type="journal article" date="2024" name="Int. J. Syst. Evol. Microbiol.">
        <title>Brooklawnia propionicigenes sp. nov., a facultatively anaerobic, propionate-producing bacterium isolated from a methanogenic reactor treating waste from cattle farms.</title>
        <authorList>
            <person name="Akita Y."/>
            <person name="Ueki A."/>
            <person name="Tonouchi A."/>
            <person name="Sugawara Y."/>
            <person name="Honma S."/>
            <person name="Kaku N."/>
            <person name="Ueki K."/>
        </authorList>
    </citation>
    <scope>NUCLEOTIDE SEQUENCE</scope>
    <source>
        <strain evidence="10">SH051</strain>
    </source>
</reference>
<keyword evidence="6" id="KW-0811">Translocation</keyword>
<evidence type="ECO:0000256" key="7">
    <source>
        <dbReference type="ARBA" id="ARBA00023136"/>
    </source>
</evidence>
<evidence type="ECO:0000256" key="5">
    <source>
        <dbReference type="ARBA" id="ARBA00022989"/>
    </source>
</evidence>
<name>A0AAN0KCN6_9ACTN</name>
<evidence type="ECO:0000256" key="4">
    <source>
        <dbReference type="ARBA" id="ARBA00022927"/>
    </source>
</evidence>
<dbReference type="AlphaFoldDB" id="A0AAN0KCN6"/>
<dbReference type="GO" id="GO:0015031">
    <property type="term" value="P:protein transport"/>
    <property type="evidence" value="ECO:0007669"/>
    <property type="project" value="UniProtKB-KW"/>
</dbReference>
<organism evidence="10 11">
    <name type="scientific">Brooklawnia propionicigenes</name>
    <dbReference type="NCBI Taxonomy" id="3041175"/>
    <lineage>
        <taxon>Bacteria</taxon>
        <taxon>Bacillati</taxon>
        <taxon>Actinomycetota</taxon>
        <taxon>Actinomycetes</taxon>
        <taxon>Propionibacteriales</taxon>
        <taxon>Propionibacteriaceae</taxon>
        <taxon>Brooklawnia</taxon>
    </lineage>
</organism>
<proteinExistence type="predicted"/>
<evidence type="ECO:0000313" key="10">
    <source>
        <dbReference type="EMBL" id="BEH01354.1"/>
    </source>
</evidence>
<dbReference type="KEGG" id="broo:brsh051_06350"/>
<comment type="subcellular location">
    <subcellularLocation>
        <location evidence="1">Membrane</location>
        <topology evidence="1">Single-pass membrane protein</topology>
    </subcellularLocation>
</comment>
<accession>A0AAN0KCN6</accession>
<feature type="transmembrane region" description="Helical" evidence="9">
    <location>
        <begin position="6"/>
        <end position="26"/>
    </location>
</feature>
<keyword evidence="11" id="KW-1185">Reference proteome</keyword>
<dbReference type="EMBL" id="AP028056">
    <property type="protein sequence ID" value="BEH01354.1"/>
    <property type="molecule type" value="Genomic_DNA"/>
</dbReference>
<evidence type="ECO:0000256" key="1">
    <source>
        <dbReference type="ARBA" id="ARBA00004167"/>
    </source>
</evidence>
<feature type="compositionally biased region" description="Low complexity" evidence="8">
    <location>
        <begin position="121"/>
        <end position="136"/>
    </location>
</feature>
<keyword evidence="2" id="KW-0813">Transport</keyword>
<dbReference type="NCBIfam" id="NF002377">
    <property type="entry name" value="PRK01371.1-4"/>
    <property type="match status" value="1"/>
</dbReference>
<keyword evidence="7 9" id="KW-0472">Membrane</keyword>